<name>Q44189_AGRTU</name>
<dbReference type="EMBL" id="X95394">
    <property type="protein sequence ID" value="CAA64679.1"/>
    <property type="molecule type" value="Genomic_DNA"/>
</dbReference>
<organism evidence="1">
    <name type="scientific">Agrobacterium tumefaciens</name>
    <dbReference type="NCBI Taxonomy" id="358"/>
    <lineage>
        <taxon>Bacteria</taxon>
        <taxon>Pseudomonadati</taxon>
        <taxon>Pseudomonadota</taxon>
        <taxon>Alphaproteobacteria</taxon>
        <taxon>Hyphomicrobiales</taxon>
        <taxon>Rhizobiaceae</taxon>
        <taxon>Rhizobium/Agrobacterium group</taxon>
        <taxon>Agrobacterium</taxon>
        <taxon>Agrobacterium tumefaciens complex</taxon>
    </lineage>
</organism>
<proteinExistence type="predicted"/>
<protein>
    <submittedName>
        <fullName evidence="1">Uncharacterized protein ORF1</fullName>
    </submittedName>
</protein>
<accession>Q44189</accession>
<evidence type="ECO:0000313" key="1">
    <source>
        <dbReference type="EMBL" id="CAA64679.1"/>
    </source>
</evidence>
<gene>
    <name evidence="1" type="primary">ORF1</name>
</gene>
<dbReference type="AlphaFoldDB" id="Q44189"/>
<reference evidence="1" key="1">
    <citation type="journal article" date="1996" name="Microbiology">
        <title>Expression of the exoY gene, required for exopolysaccharide synthesis in Agrobacterium, is activated by the regulatory ros gene.</title>
        <authorList>
            <person name="Tiburtius A."/>
            <person name="de Luca N.G."/>
            <person name="Hussain H."/>
            <person name="Johnston A.W."/>
        </authorList>
    </citation>
    <scope>NUCLEOTIDE SEQUENCE</scope>
    <source>
        <strain evidence="1">T1305 lac9</strain>
    </source>
</reference>
<sequence length="143" mass="15512">MCPVRSPCGRDWRLSLARRLAMARTFSTRGLSFQIVLPVPRRRRYRHTVWICARANTATAADQGGPRICPGAGEPGIDIIGQIRSRAVQPLIGGGVALFAFEGIGIDANIQSNTLFLEDGGCGFHGSPHHFRLAAVEEQRCGT</sequence>